<dbReference type="AlphaFoldDB" id="A0A1I3EAT1"/>
<dbReference type="STRING" id="1125876.SAMN05443292_0958"/>
<feature type="domain" description="AsmA" evidence="3">
    <location>
        <begin position="1"/>
        <end position="203"/>
    </location>
</feature>
<dbReference type="InterPro" id="IPR007844">
    <property type="entry name" value="AsmA"/>
</dbReference>
<reference evidence="4 5" key="1">
    <citation type="submission" date="2016-10" db="EMBL/GenBank/DDBJ databases">
        <authorList>
            <person name="de Groot N.N."/>
        </authorList>
    </citation>
    <scope>NUCLEOTIDE SEQUENCE [LARGE SCALE GENOMIC DNA]</scope>
    <source>
        <strain evidence="4 5">DSM 26000</strain>
    </source>
</reference>
<gene>
    <name evidence="4" type="ORF">SAMN05443292_0958</name>
</gene>
<name>A0A1I3EAT1_9FLAO</name>
<evidence type="ECO:0000259" key="3">
    <source>
        <dbReference type="Pfam" id="PF05170"/>
    </source>
</evidence>
<evidence type="ECO:0000313" key="5">
    <source>
        <dbReference type="Proteomes" id="UP000198931"/>
    </source>
</evidence>
<dbReference type="RefSeq" id="WP_090078966.1">
    <property type="nucleotide sequence ID" value="NZ_FOQT01000001.1"/>
</dbReference>
<keyword evidence="2" id="KW-1133">Transmembrane helix</keyword>
<dbReference type="Proteomes" id="UP000198931">
    <property type="component" value="Unassembled WGS sequence"/>
</dbReference>
<feature type="compositionally biased region" description="Polar residues" evidence="1">
    <location>
        <begin position="805"/>
        <end position="816"/>
    </location>
</feature>
<proteinExistence type="predicted"/>
<dbReference type="Pfam" id="PF05170">
    <property type="entry name" value="AsmA"/>
    <property type="match status" value="2"/>
</dbReference>
<feature type="region of interest" description="Disordered" evidence="1">
    <location>
        <begin position="805"/>
        <end position="826"/>
    </location>
</feature>
<organism evidence="4 5">
    <name type="scientific">Halpernia frigidisoli</name>
    <dbReference type="NCBI Taxonomy" id="1125876"/>
    <lineage>
        <taxon>Bacteria</taxon>
        <taxon>Pseudomonadati</taxon>
        <taxon>Bacteroidota</taxon>
        <taxon>Flavobacteriia</taxon>
        <taxon>Flavobacteriales</taxon>
        <taxon>Weeksellaceae</taxon>
        <taxon>Chryseobacterium group</taxon>
        <taxon>Halpernia</taxon>
    </lineage>
</organism>
<dbReference type="PANTHER" id="PTHR30441:SF8">
    <property type="entry name" value="DUF748 DOMAIN-CONTAINING PROTEIN"/>
    <property type="match status" value="1"/>
</dbReference>
<keyword evidence="2" id="KW-0472">Membrane</keyword>
<dbReference type="PANTHER" id="PTHR30441">
    <property type="entry name" value="DUF748 DOMAIN-CONTAINING PROTEIN"/>
    <property type="match status" value="1"/>
</dbReference>
<dbReference type="InterPro" id="IPR052894">
    <property type="entry name" value="AsmA-related"/>
</dbReference>
<dbReference type="OrthoDB" id="1489065at2"/>
<protein>
    <submittedName>
        <fullName evidence="4">AsmA-like C-terminal region</fullName>
    </submittedName>
</protein>
<evidence type="ECO:0000313" key="4">
    <source>
        <dbReference type="EMBL" id="SFH95811.1"/>
    </source>
</evidence>
<keyword evidence="5" id="KW-1185">Reference proteome</keyword>
<keyword evidence="2" id="KW-0812">Transmembrane</keyword>
<feature type="domain" description="AsmA" evidence="3">
    <location>
        <begin position="366"/>
        <end position="725"/>
    </location>
</feature>
<dbReference type="EMBL" id="FOQT01000001">
    <property type="protein sequence ID" value="SFH95811.1"/>
    <property type="molecule type" value="Genomic_DNA"/>
</dbReference>
<feature type="transmembrane region" description="Helical" evidence="2">
    <location>
        <begin position="7"/>
        <end position="30"/>
    </location>
</feature>
<dbReference type="GO" id="GO:0090313">
    <property type="term" value="P:regulation of protein targeting to membrane"/>
    <property type="evidence" value="ECO:0007669"/>
    <property type="project" value="TreeGrafter"/>
</dbReference>
<sequence>MNKFLKYFLRILGILIVLLLAFNAILYFYINSHKQELLQKFSKNISEKLNGDFKIGDLKYQFSGNITQCAVSLDNLSLKDSLFVQHHIETLKVGNLTAALDLKALLAKNIKIKNLNLEDGEFNLFTLSNSYSNSYLLNPKKDKVQDKKKSEGFDLKFDKISFSNFSVHIFNQIKGNNYQAKINALKADLDPSSNQIVIDTKMDLSVKQLLFNKKNGAFLQNASLVSSPKLIYDKETKKLSWDATNFKIKNQNFDLGGYFNLGKVFTFQLNIINEKTDFATSSSLLANNIQKAVSKYKVDGDFYLKANIKGLPNQETYVRLDYKMEENDVILPWFSPKNTKLTGHFLNQVDPKLACTDENSELFFQNITTEIQGIKVISPYVKISNIDTVKISLKAGAEGQSTELNQVLKNNKLALGNGTFKLDFKMNGYLQKDLAAPDLDGYIEINDTDLLLTKTKKEKIINSGKMIFKGQDLILQNIKSTYQKTIFGVNGSIKNVVPFLLYNTNNYALDLKLNSNTIKIDDFIQFINYLSNPNAKKTANNSKKLILDNINKNYQRISIDFKDIIYKKLRAQNLKANLILEYPRLRCDNLSVNFAGGTIKSNSDILNVSDNRFAINTDINVANVDFQTLLTSFDYFGINSLKTSQLKGRADLKTKMAFFINSEAAISPNSLDGNLYFNIKNGNFHNFVPLGDALSLIISKKRFADVAFRSITNNVKIKNGNITIPRMEVQTSALNFYLDGVYSFGNQTDMMISVPFSELRKRDPSKVPAKISFDEAGRKIFLKIKDDASGKSTFKVYTNQENAENNAKMDQTSVKENTPKSKNKSGILKIFRKK</sequence>
<accession>A0A1I3EAT1</accession>
<evidence type="ECO:0000256" key="2">
    <source>
        <dbReference type="SAM" id="Phobius"/>
    </source>
</evidence>
<evidence type="ECO:0000256" key="1">
    <source>
        <dbReference type="SAM" id="MobiDB-lite"/>
    </source>
</evidence>
<dbReference type="GO" id="GO:0005886">
    <property type="term" value="C:plasma membrane"/>
    <property type="evidence" value="ECO:0007669"/>
    <property type="project" value="TreeGrafter"/>
</dbReference>